<reference evidence="2" key="1">
    <citation type="submission" date="2014-05" db="EMBL/GenBank/DDBJ databases">
        <title>The transcriptome of the halophilic microalga Tetraselmis sp. GSL018 isolated from the Great Salt Lake, Utah.</title>
        <authorList>
            <person name="Jinkerson R.E."/>
            <person name="D'Adamo S."/>
            <person name="Posewitz M.C."/>
        </authorList>
    </citation>
    <scope>NUCLEOTIDE SEQUENCE</scope>
    <source>
        <strain evidence="2">GSL018</strain>
    </source>
</reference>
<protein>
    <submittedName>
        <fullName evidence="2">Uncharacterized protein</fullName>
    </submittedName>
</protein>
<organism evidence="2">
    <name type="scientific">Tetraselmis sp. GSL018</name>
    <dbReference type="NCBI Taxonomy" id="582737"/>
    <lineage>
        <taxon>Eukaryota</taxon>
        <taxon>Viridiplantae</taxon>
        <taxon>Chlorophyta</taxon>
        <taxon>core chlorophytes</taxon>
        <taxon>Chlorodendrophyceae</taxon>
        <taxon>Chlorodendrales</taxon>
        <taxon>Chlorodendraceae</taxon>
        <taxon>Tetraselmis</taxon>
    </lineage>
</organism>
<sequence length="62" mass="7020">QLHGNCKKAVFLYKHTRCLVLANIFGFILVLQQLIQEFSAEGMTSFHFNVSALNLGFPTIFC</sequence>
<proteinExistence type="predicted"/>
<keyword evidence="1" id="KW-1133">Transmembrane helix</keyword>
<dbReference type="AlphaFoldDB" id="A0A061R683"/>
<gene>
    <name evidence="2" type="ORF">TSPGSL018_14088</name>
</gene>
<keyword evidence="1" id="KW-0812">Transmembrane</keyword>
<evidence type="ECO:0000313" key="2">
    <source>
        <dbReference type="EMBL" id="JAC66269.1"/>
    </source>
</evidence>
<feature type="transmembrane region" description="Helical" evidence="1">
    <location>
        <begin position="18"/>
        <end position="35"/>
    </location>
</feature>
<evidence type="ECO:0000256" key="1">
    <source>
        <dbReference type="SAM" id="Phobius"/>
    </source>
</evidence>
<accession>A0A061R683</accession>
<name>A0A061R683_9CHLO</name>
<keyword evidence="1" id="KW-0472">Membrane</keyword>
<dbReference type="EMBL" id="GBEZ01020401">
    <property type="protein sequence ID" value="JAC66269.1"/>
    <property type="molecule type" value="Transcribed_RNA"/>
</dbReference>
<feature type="non-terminal residue" evidence="2">
    <location>
        <position position="1"/>
    </location>
</feature>